<dbReference type="AlphaFoldDB" id="X1V5W5"/>
<name>X1V5W5_9ZZZZ</name>
<evidence type="ECO:0000313" key="2">
    <source>
        <dbReference type="EMBL" id="GAJ25119.1"/>
    </source>
</evidence>
<evidence type="ECO:0000259" key="1">
    <source>
        <dbReference type="Pfam" id="PF04432"/>
    </source>
</evidence>
<accession>X1V5W5</accession>
<gene>
    <name evidence="2" type="ORF">S12H4_56417</name>
</gene>
<organism evidence="2">
    <name type="scientific">marine sediment metagenome</name>
    <dbReference type="NCBI Taxonomy" id="412755"/>
    <lineage>
        <taxon>unclassified sequences</taxon>
        <taxon>metagenomes</taxon>
        <taxon>ecological metagenomes</taxon>
    </lineage>
</organism>
<sequence>MKATSEEVQTSVKKLFEDGSIGHFIGYETGSDSLHVTPCFLKSGQAASRLVWNPLCANNLSKYLLDFKNIEGKVGIMVKGCDSRSVVELLKENQIDRDKVFIVGVPCSGIVDREKLLEVLGISPGEVVVVEDDGDSFLVTIKGGTQRVDKEKVLRGECLVCKYPTPLVYDVLLGEAVSSLPWVGDDYSL</sequence>
<reference evidence="2" key="1">
    <citation type="journal article" date="2014" name="Front. Microbiol.">
        <title>High frequency of phylogenetically diverse reductive dehalogenase-homologous genes in deep subseafloor sedimentary metagenomes.</title>
        <authorList>
            <person name="Kawai M."/>
            <person name="Futagami T."/>
            <person name="Toyoda A."/>
            <person name="Takaki Y."/>
            <person name="Nishi S."/>
            <person name="Hori S."/>
            <person name="Arai W."/>
            <person name="Tsubouchi T."/>
            <person name="Morono Y."/>
            <person name="Uchiyama I."/>
            <person name="Ito T."/>
            <person name="Fujiyama A."/>
            <person name="Inagaki F."/>
            <person name="Takami H."/>
        </authorList>
    </citation>
    <scope>NUCLEOTIDE SEQUENCE</scope>
    <source>
        <strain evidence="2">Expedition CK06-06</strain>
    </source>
</reference>
<comment type="caution">
    <text evidence="2">The sequence shown here is derived from an EMBL/GenBank/DDBJ whole genome shotgun (WGS) entry which is preliminary data.</text>
</comment>
<dbReference type="Pfam" id="PF04432">
    <property type="entry name" value="FrhB_FdhB_C"/>
    <property type="match status" value="1"/>
</dbReference>
<feature type="domain" description="Coenzyme F420 hydrogenase/dehydrogenase beta subunit C-terminal" evidence="1">
    <location>
        <begin position="73"/>
        <end position="177"/>
    </location>
</feature>
<dbReference type="InterPro" id="IPR007525">
    <property type="entry name" value="FrhB_FdhB_C"/>
</dbReference>
<protein>
    <recommendedName>
        <fullName evidence="1">Coenzyme F420 hydrogenase/dehydrogenase beta subunit C-terminal domain-containing protein</fullName>
    </recommendedName>
</protein>
<proteinExistence type="predicted"/>
<feature type="non-terminal residue" evidence="2">
    <location>
        <position position="189"/>
    </location>
</feature>
<dbReference type="EMBL" id="BARW01036328">
    <property type="protein sequence ID" value="GAJ25119.1"/>
    <property type="molecule type" value="Genomic_DNA"/>
</dbReference>